<protein>
    <recommendedName>
        <fullName evidence="3">DDE Tnp4 domain-containing protein</fullName>
    </recommendedName>
</protein>
<name>A0A9Q3BCJ7_9BASI</name>
<evidence type="ECO:0000313" key="1">
    <source>
        <dbReference type="EMBL" id="MBW0462486.1"/>
    </source>
</evidence>
<comment type="caution">
    <text evidence="1">The sequence shown here is derived from an EMBL/GenBank/DDBJ whole genome shotgun (WGS) entry which is preliminary data.</text>
</comment>
<dbReference type="AlphaFoldDB" id="A0A9Q3BCJ7"/>
<keyword evidence="2" id="KW-1185">Reference proteome</keyword>
<proteinExistence type="predicted"/>
<dbReference type="Proteomes" id="UP000765509">
    <property type="component" value="Unassembled WGS sequence"/>
</dbReference>
<accession>A0A9Q3BCJ7</accession>
<dbReference type="OrthoDB" id="7788538at2759"/>
<evidence type="ECO:0000313" key="2">
    <source>
        <dbReference type="Proteomes" id="UP000765509"/>
    </source>
</evidence>
<dbReference type="EMBL" id="AVOT02000360">
    <property type="protein sequence ID" value="MBW0462486.1"/>
    <property type="molecule type" value="Genomic_DNA"/>
</dbReference>
<reference evidence="1" key="1">
    <citation type="submission" date="2021-03" db="EMBL/GenBank/DDBJ databases">
        <title>Draft genome sequence of rust myrtle Austropuccinia psidii MF-1, a brazilian biotype.</title>
        <authorList>
            <person name="Quecine M.C."/>
            <person name="Pachon D.M.R."/>
            <person name="Bonatelli M.L."/>
            <person name="Correr F.H."/>
            <person name="Franceschini L.M."/>
            <person name="Leite T.F."/>
            <person name="Margarido G.R.A."/>
            <person name="Almeida C.A."/>
            <person name="Ferrarezi J.A."/>
            <person name="Labate C.A."/>
        </authorList>
    </citation>
    <scope>NUCLEOTIDE SEQUENCE</scope>
    <source>
        <strain evidence="1">MF-1</strain>
    </source>
</reference>
<gene>
    <name evidence="1" type="ORF">O181_002201</name>
</gene>
<organism evidence="1 2">
    <name type="scientific">Austropuccinia psidii MF-1</name>
    <dbReference type="NCBI Taxonomy" id="1389203"/>
    <lineage>
        <taxon>Eukaryota</taxon>
        <taxon>Fungi</taxon>
        <taxon>Dikarya</taxon>
        <taxon>Basidiomycota</taxon>
        <taxon>Pucciniomycotina</taxon>
        <taxon>Pucciniomycetes</taxon>
        <taxon>Pucciniales</taxon>
        <taxon>Sphaerophragmiaceae</taxon>
        <taxon>Austropuccinia</taxon>
    </lineage>
</organism>
<sequence>MPKTSARIPLLHQLNNMQNILFMKSDIDSDLEVDLSLLKHLSTQRYLTPRKKNPSSYIYNSSNLVPLSSHKLKQLFPTTNEYFQRLVALIQDDTIFHNSSIFKQRVPDIKLAVALAQLGSNGNGASLGKLGILFVVSNGAIVLYTQAIIKALIKYEKEYIIWPNSQKQLEASQVILAKVFPGCVGLIDGSLIPLSQRTPRDGEAYFDHKSRYLCY</sequence>
<evidence type="ECO:0008006" key="3">
    <source>
        <dbReference type="Google" id="ProtNLM"/>
    </source>
</evidence>